<proteinExistence type="predicted"/>
<gene>
    <name evidence="2" type="ORF">J2S73_000410</name>
</gene>
<sequence>MEATGFHPEYYSHVRIIMGMVVGLSVARILNRLARFVQHPNRDDIYSVHIAWSFFLILAVVHFWWFEFRFSWLDRWTFAVYFFLILYACIYFFLAALLDPDELHDYEDFETYFHSRQKWFFSLLALLFVIDVIDTNLKGADYFRSLGPIYPLRQAMLAAGAVAAVWIRSRTYHMIYVGFALILEVIWAIYHFDSWI</sequence>
<keyword evidence="1" id="KW-0472">Membrane</keyword>
<comment type="caution">
    <text evidence="2">The sequence shown here is derived from an EMBL/GenBank/DDBJ whole genome shotgun (WGS) entry which is preliminary data.</text>
</comment>
<feature type="transmembrane region" description="Helical" evidence="1">
    <location>
        <begin position="78"/>
        <end position="98"/>
    </location>
</feature>
<accession>A0AAE3VL82</accession>
<keyword evidence="1" id="KW-1133">Transmembrane helix</keyword>
<dbReference type="AlphaFoldDB" id="A0AAE3VL82"/>
<keyword evidence="3" id="KW-1185">Reference proteome</keyword>
<organism evidence="2 3">
    <name type="scientific">Amorphus orientalis</name>
    <dbReference type="NCBI Taxonomy" id="649198"/>
    <lineage>
        <taxon>Bacteria</taxon>
        <taxon>Pseudomonadati</taxon>
        <taxon>Pseudomonadota</taxon>
        <taxon>Alphaproteobacteria</taxon>
        <taxon>Hyphomicrobiales</taxon>
        <taxon>Amorphaceae</taxon>
        <taxon>Amorphus</taxon>
    </lineage>
</organism>
<feature type="transmembrane region" description="Helical" evidence="1">
    <location>
        <begin position="45"/>
        <end position="66"/>
    </location>
</feature>
<keyword evidence="1" id="KW-0812">Transmembrane</keyword>
<feature type="transmembrane region" description="Helical" evidence="1">
    <location>
        <begin position="12"/>
        <end position="33"/>
    </location>
</feature>
<evidence type="ECO:0000313" key="3">
    <source>
        <dbReference type="Proteomes" id="UP001229244"/>
    </source>
</evidence>
<evidence type="ECO:0000256" key="1">
    <source>
        <dbReference type="SAM" id="Phobius"/>
    </source>
</evidence>
<feature type="transmembrane region" description="Helical" evidence="1">
    <location>
        <begin position="149"/>
        <end position="167"/>
    </location>
</feature>
<protein>
    <submittedName>
        <fullName evidence="2">Uncharacterized protein</fullName>
    </submittedName>
</protein>
<name>A0AAE3VL82_9HYPH</name>
<reference evidence="2" key="1">
    <citation type="submission" date="2023-07" db="EMBL/GenBank/DDBJ databases">
        <title>Genomic Encyclopedia of Type Strains, Phase IV (KMG-IV): sequencing the most valuable type-strain genomes for metagenomic binning, comparative biology and taxonomic classification.</title>
        <authorList>
            <person name="Goeker M."/>
        </authorList>
    </citation>
    <scope>NUCLEOTIDE SEQUENCE</scope>
    <source>
        <strain evidence="2">DSM 21202</strain>
    </source>
</reference>
<dbReference type="RefSeq" id="WP_306883761.1">
    <property type="nucleotide sequence ID" value="NZ_JAUSUL010000001.1"/>
</dbReference>
<feature type="transmembrane region" description="Helical" evidence="1">
    <location>
        <begin position="174"/>
        <end position="192"/>
    </location>
</feature>
<evidence type="ECO:0000313" key="2">
    <source>
        <dbReference type="EMBL" id="MDQ0313973.1"/>
    </source>
</evidence>
<dbReference type="EMBL" id="JAUSUL010000001">
    <property type="protein sequence ID" value="MDQ0313973.1"/>
    <property type="molecule type" value="Genomic_DNA"/>
</dbReference>
<dbReference type="Proteomes" id="UP001229244">
    <property type="component" value="Unassembled WGS sequence"/>
</dbReference>
<feature type="transmembrane region" description="Helical" evidence="1">
    <location>
        <begin position="119"/>
        <end position="137"/>
    </location>
</feature>